<dbReference type="SMART" id="SM01080">
    <property type="entry name" value="CHASE2"/>
    <property type="match status" value="1"/>
</dbReference>
<dbReference type="InterPro" id="IPR024983">
    <property type="entry name" value="CHAT_dom"/>
</dbReference>
<dbReference type="Pfam" id="PF05226">
    <property type="entry name" value="CHASE2"/>
    <property type="match status" value="1"/>
</dbReference>
<dbReference type="AlphaFoldDB" id="A0A139WY76"/>
<reference evidence="3 4" key="1">
    <citation type="journal article" date="2013" name="Genome Biol. Evol.">
        <title>Genomes of Stigonematalean cyanobacteria (subsection V) and the evolution of oxygenic photosynthesis from prokaryotes to plastids.</title>
        <authorList>
            <person name="Dagan T."/>
            <person name="Roettger M."/>
            <person name="Stucken K."/>
            <person name="Landan G."/>
            <person name="Koch R."/>
            <person name="Major P."/>
            <person name="Gould S.B."/>
            <person name="Goremykin V.V."/>
            <person name="Rippka R."/>
            <person name="Tandeau de Marsac N."/>
            <person name="Gugger M."/>
            <person name="Lockhart P.J."/>
            <person name="Allen J.F."/>
            <person name="Brune I."/>
            <person name="Maus I."/>
            <person name="Puhler A."/>
            <person name="Martin W.F."/>
        </authorList>
    </citation>
    <scope>NUCLEOTIDE SEQUENCE [LARGE SCALE GENOMIC DNA]</scope>
    <source>
        <strain evidence="3 4">PCC 7110</strain>
    </source>
</reference>
<dbReference type="RefSeq" id="WP_017747411.1">
    <property type="nucleotide sequence ID" value="NZ_KQ976354.1"/>
</dbReference>
<name>A0A139WY76_9CYAN</name>
<feature type="transmembrane region" description="Helical" evidence="1">
    <location>
        <begin position="745"/>
        <end position="766"/>
    </location>
</feature>
<keyword evidence="1 3" id="KW-0812">Transmembrane</keyword>
<sequence length="772" mass="88283">MTKLIVLKLDGNFLQGFRATLEIGLEGERPEVEIMGNLPPATELVEQYTSWQSTYRSLGKVTRVIKPKRAKIDGSLKKRREECRLKALELRNQLNTWLKVESFFPIRDNLLETASTSEQVRVMIRAENDQIWQLPWHQWDLLERYNQVEIGFSNLNSKPPPKQENFDHFDREHQLRILAILGNSEGIQVEEDRQQLLNFPGAEITFLVEPQRQELNDQLWERRWDILFFAGHSWTEGATGQICLNQTDRFSLDELRYALKKAVSSGLLLAIFNSCDGLGLARELKKIHIPQMIVMREPVPDRVAQTFLKYFLQAFACGKSFYISVREARQRLQGLEDEFPCASWLPIICQNSTTVSLTQLKLPVPVKNCPKSFFWSRWQTVFLTSLFVTSLVFGMRSLGVLQTLELESYDQILRQRPPELPDARLLIVGADEADIQQYKYPLPDTVLAQAIAKLEQHGAIAIGLDIFRDQPVPPGHELLVAQLRQKPRLFTVCSFGTRKEQAVAPPPDSPDEKIGFNDLEKDADNTVRRHLLSRTPNEISSCNTGYSLSLELANQYLEAQAEPISATITPEKNWQFDQVILKNLESRSGGYQNLDARGNQILINYRATDRIAQHTVTIKDILTGKLKPEWVKNRVVLIGVTAASVQDEHNTPYGKMRGLEVHAHMVSQILSAVENRRPLIWWLPLWDDALWVWFWSLTGGVVVWQVRVRSPRPVVRRLRLVLVLSISTTFVYGVCWVFLLQGGWLPLFPAILALMSTGGIIAYIPFQSSSLE</sequence>
<feature type="domain" description="CHASE2" evidence="2">
    <location>
        <begin position="401"/>
        <end position="702"/>
    </location>
</feature>
<evidence type="ECO:0000256" key="1">
    <source>
        <dbReference type="SAM" id="Phobius"/>
    </source>
</evidence>
<feature type="transmembrane region" description="Helical" evidence="1">
    <location>
        <begin position="690"/>
        <end position="708"/>
    </location>
</feature>
<dbReference type="EMBL" id="ANNX02000047">
    <property type="protein sequence ID" value="KYC37380.1"/>
    <property type="molecule type" value="Genomic_DNA"/>
</dbReference>
<gene>
    <name evidence="3" type="ORF">WA1_48125</name>
</gene>
<protein>
    <submittedName>
        <fullName evidence="3">Transmembrane sensor domain-containing protein</fullName>
    </submittedName>
</protein>
<dbReference type="Proteomes" id="UP000076925">
    <property type="component" value="Unassembled WGS sequence"/>
</dbReference>
<comment type="caution">
    <text evidence="3">The sequence shown here is derived from an EMBL/GenBank/DDBJ whole genome shotgun (WGS) entry which is preliminary data.</text>
</comment>
<feature type="transmembrane region" description="Helical" evidence="1">
    <location>
        <begin position="720"/>
        <end position="739"/>
    </location>
</feature>
<organism evidence="3 4">
    <name type="scientific">Scytonema hofmannii PCC 7110</name>
    <dbReference type="NCBI Taxonomy" id="128403"/>
    <lineage>
        <taxon>Bacteria</taxon>
        <taxon>Bacillati</taxon>
        <taxon>Cyanobacteriota</taxon>
        <taxon>Cyanophyceae</taxon>
        <taxon>Nostocales</taxon>
        <taxon>Scytonemataceae</taxon>
        <taxon>Scytonema</taxon>
    </lineage>
</organism>
<evidence type="ECO:0000313" key="4">
    <source>
        <dbReference type="Proteomes" id="UP000076925"/>
    </source>
</evidence>
<dbReference type="Pfam" id="PF12770">
    <property type="entry name" value="CHAT"/>
    <property type="match status" value="1"/>
</dbReference>
<evidence type="ECO:0000259" key="2">
    <source>
        <dbReference type="SMART" id="SM01080"/>
    </source>
</evidence>
<evidence type="ECO:0000313" key="3">
    <source>
        <dbReference type="EMBL" id="KYC37380.1"/>
    </source>
</evidence>
<keyword evidence="4" id="KW-1185">Reference proteome</keyword>
<dbReference type="STRING" id="128403.WA1_48125"/>
<dbReference type="OrthoDB" id="444941at2"/>
<keyword evidence="1" id="KW-1133">Transmembrane helix</keyword>
<accession>A0A139WY76</accession>
<proteinExistence type="predicted"/>
<keyword evidence="1" id="KW-0472">Membrane</keyword>
<dbReference type="InterPro" id="IPR007890">
    <property type="entry name" value="CHASE2"/>
</dbReference>